<protein>
    <submittedName>
        <fullName evidence="5">Transglycosylase family protein</fullName>
    </submittedName>
</protein>
<comment type="caution">
    <text evidence="5">The sequence shown here is derived from an EMBL/GenBank/DDBJ whole genome shotgun (WGS) entry which is preliminary data.</text>
</comment>
<dbReference type="Pfam" id="PF06737">
    <property type="entry name" value="Transglycosylas"/>
    <property type="match status" value="1"/>
</dbReference>
<keyword evidence="2" id="KW-0378">Hydrolase</keyword>
<dbReference type="PANTHER" id="PTHR34700:SF4">
    <property type="entry name" value="PHAGE-LIKE ELEMENT PBSX PROTEIN XKDP"/>
    <property type="match status" value="1"/>
</dbReference>
<dbReference type="Proteomes" id="UP001500192">
    <property type="component" value="Unassembled WGS sequence"/>
</dbReference>
<evidence type="ECO:0000256" key="2">
    <source>
        <dbReference type="ARBA" id="ARBA00022801"/>
    </source>
</evidence>
<evidence type="ECO:0000313" key="5">
    <source>
        <dbReference type="EMBL" id="GAA5151549.1"/>
    </source>
</evidence>
<dbReference type="PANTHER" id="PTHR34700">
    <property type="entry name" value="POTASSIUM BINDING PROTEIN KBP"/>
    <property type="match status" value="1"/>
</dbReference>
<evidence type="ECO:0000313" key="6">
    <source>
        <dbReference type="Proteomes" id="UP001500192"/>
    </source>
</evidence>
<dbReference type="CDD" id="cd00118">
    <property type="entry name" value="LysM"/>
    <property type="match status" value="1"/>
</dbReference>
<dbReference type="SMART" id="SM00257">
    <property type="entry name" value="LysM"/>
    <property type="match status" value="1"/>
</dbReference>
<dbReference type="InterPro" id="IPR010618">
    <property type="entry name" value="RPF"/>
</dbReference>
<proteinExistence type="inferred from homology"/>
<keyword evidence="6" id="KW-1185">Reference proteome</keyword>
<dbReference type="EMBL" id="BAABIB010000006">
    <property type="protein sequence ID" value="GAA5151549.1"/>
    <property type="molecule type" value="Genomic_DNA"/>
</dbReference>
<evidence type="ECO:0000256" key="3">
    <source>
        <dbReference type="SAM" id="MobiDB-lite"/>
    </source>
</evidence>
<dbReference type="CDD" id="cd13925">
    <property type="entry name" value="RPF"/>
    <property type="match status" value="1"/>
</dbReference>
<dbReference type="InterPro" id="IPR023346">
    <property type="entry name" value="Lysozyme-like_dom_sf"/>
</dbReference>
<dbReference type="SUPFAM" id="SSF54106">
    <property type="entry name" value="LysM domain"/>
    <property type="match status" value="1"/>
</dbReference>
<feature type="domain" description="LysM" evidence="4">
    <location>
        <begin position="205"/>
        <end position="253"/>
    </location>
</feature>
<dbReference type="InterPro" id="IPR018392">
    <property type="entry name" value="LysM"/>
</dbReference>
<evidence type="ECO:0000259" key="4">
    <source>
        <dbReference type="PROSITE" id="PS51782"/>
    </source>
</evidence>
<dbReference type="InterPro" id="IPR036779">
    <property type="entry name" value="LysM_dom_sf"/>
</dbReference>
<accession>A0ABP9PSP7</accession>
<dbReference type="Pfam" id="PF01476">
    <property type="entry name" value="LysM"/>
    <property type="match status" value="1"/>
</dbReference>
<dbReference type="PROSITE" id="PS51782">
    <property type="entry name" value="LYSM"/>
    <property type="match status" value="1"/>
</dbReference>
<evidence type="ECO:0000256" key="1">
    <source>
        <dbReference type="ARBA" id="ARBA00010830"/>
    </source>
</evidence>
<dbReference type="Gene3D" id="3.10.350.10">
    <property type="entry name" value="LysM domain"/>
    <property type="match status" value="1"/>
</dbReference>
<dbReference type="Gene3D" id="1.10.530.10">
    <property type="match status" value="1"/>
</dbReference>
<reference evidence="6" key="1">
    <citation type="journal article" date="2019" name="Int. J. Syst. Evol. Microbiol.">
        <title>The Global Catalogue of Microorganisms (GCM) 10K type strain sequencing project: providing services to taxonomists for standard genome sequencing and annotation.</title>
        <authorList>
            <consortium name="The Broad Institute Genomics Platform"/>
            <consortium name="The Broad Institute Genome Sequencing Center for Infectious Disease"/>
            <person name="Wu L."/>
            <person name="Ma J."/>
        </authorList>
    </citation>
    <scope>NUCLEOTIDE SEQUENCE [LARGE SCALE GENOMIC DNA]</scope>
    <source>
        <strain evidence="6">JCM 18054</strain>
    </source>
</reference>
<comment type="similarity">
    <text evidence="1">Belongs to the transglycosylase family. Rpf subfamily.</text>
</comment>
<feature type="region of interest" description="Disordered" evidence="3">
    <location>
        <begin position="149"/>
        <end position="204"/>
    </location>
</feature>
<dbReference type="InterPro" id="IPR052196">
    <property type="entry name" value="Bact_Kbp"/>
</dbReference>
<gene>
    <name evidence="5" type="ORF">GCM10023214_02410</name>
</gene>
<dbReference type="SUPFAM" id="SSF53955">
    <property type="entry name" value="Lysozyme-like"/>
    <property type="match status" value="1"/>
</dbReference>
<organism evidence="5 6">
    <name type="scientific">Amycolatopsis dongchuanensis</name>
    <dbReference type="NCBI Taxonomy" id="1070866"/>
    <lineage>
        <taxon>Bacteria</taxon>
        <taxon>Bacillati</taxon>
        <taxon>Actinomycetota</taxon>
        <taxon>Actinomycetes</taxon>
        <taxon>Pseudonocardiales</taxon>
        <taxon>Pseudonocardiaceae</taxon>
        <taxon>Amycolatopsis</taxon>
    </lineage>
</organism>
<sequence>MGRAGNPDPAGKPRAREGPPARRPVRVGSTARKPEIDRMSYRGKHRKMSPAARNIARVAVAGLAVGTPLAIAATPAQASSVNWDAIAQCESGGNWSTNTGNGYYGGLQFTQSTWKAYGGTGSPQNASREQQIAVAERVLQGQGPGAWPVCSKKAGAASSSSSKSKSTAKTQQKKSTSTPKKAAAPAPKKVAAQPATAVPSSNPNGDYTVVAGDTLSKIAQQFNVEGGYQKLQQLNAQYIPNANLILVGQKIATK</sequence>
<name>A0ABP9PSP7_9PSEU</name>
<feature type="compositionally biased region" description="Low complexity" evidence="3">
    <location>
        <begin position="151"/>
        <end position="199"/>
    </location>
</feature>
<feature type="region of interest" description="Disordered" evidence="3">
    <location>
        <begin position="1"/>
        <end position="50"/>
    </location>
</feature>